<name>A0ABC8Y8F3_9POAL</name>
<evidence type="ECO:0000313" key="2">
    <source>
        <dbReference type="EMBL" id="CAL4937938.1"/>
    </source>
</evidence>
<dbReference type="Pfam" id="PF07762">
    <property type="entry name" value="DUF1618"/>
    <property type="match status" value="1"/>
</dbReference>
<reference evidence="2 3" key="2">
    <citation type="submission" date="2024-10" db="EMBL/GenBank/DDBJ databases">
        <authorList>
            <person name="Ryan C."/>
        </authorList>
    </citation>
    <scope>NUCLEOTIDE SEQUENCE [LARGE SCALE GENOMIC DNA]</scope>
</reference>
<evidence type="ECO:0000259" key="1">
    <source>
        <dbReference type="Pfam" id="PF07762"/>
    </source>
</evidence>
<reference evidence="3" key="1">
    <citation type="submission" date="2024-06" db="EMBL/GenBank/DDBJ databases">
        <authorList>
            <person name="Ryan C."/>
        </authorList>
    </citation>
    <scope>NUCLEOTIDE SEQUENCE [LARGE SCALE GENOMIC DNA]</scope>
</reference>
<dbReference type="EMBL" id="OZ075126">
    <property type="protein sequence ID" value="CAL4937938.1"/>
    <property type="molecule type" value="Genomic_DNA"/>
</dbReference>
<organism evidence="2 3">
    <name type="scientific">Urochloa decumbens</name>
    <dbReference type="NCBI Taxonomy" id="240449"/>
    <lineage>
        <taxon>Eukaryota</taxon>
        <taxon>Viridiplantae</taxon>
        <taxon>Streptophyta</taxon>
        <taxon>Embryophyta</taxon>
        <taxon>Tracheophyta</taxon>
        <taxon>Spermatophyta</taxon>
        <taxon>Magnoliopsida</taxon>
        <taxon>Liliopsida</taxon>
        <taxon>Poales</taxon>
        <taxon>Poaceae</taxon>
        <taxon>PACMAD clade</taxon>
        <taxon>Panicoideae</taxon>
        <taxon>Panicodae</taxon>
        <taxon>Paniceae</taxon>
        <taxon>Melinidinae</taxon>
        <taxon>Urochloa</taxon>
    </lineage>
</organism>
<protein>
    <recommendedName>
        <fullName evidence="1">DUF1618 domain-containing protein</fullName>
    </recommendedName>
</protein>
<accession>A0ABC8Y8F3</accession>
<sequence>MSRSSGSPRVAGPPAWIILDTEAVIADRRNATTASARTSTGEDIQVTLFAADPPRDSYFCVHCPGVVEADEDGAGGVKIRCSHGDLALLSVKLPGGGARHANTSDYFIYKAGLRPSLLLLQDIFDDPYSPMPLNDDAPIGILPYGGGGDEHFILAALRIVDKGTYKIYVFRSDRGAWASAMFDLGSEVCLEPLEKVIALGGSELGWVNLRKGILVCDVLGETPELRFIPLPKLLPTNQYNLWRQRPRYPREYRDVVVSGADGSIRCVEMEHQVRRVLPEMPDVSGADVLFDSDLPVGGYSYDDTPPPVQTAATSGWWRKEHLVHVDDILASDPDHASLLREMLAGDDQDGSDPALTLASLLMDVPSLSVDGGDVVYIMAKVGDMDTKTWSVAVDMERQALVEVAPVSVEGYDHYIIIRSNYLSCVLSRYLQTD</sequence>
<proteinExistence type="predicted"/>
<evidence type="ECO:0000313" key="3">
    <source>
        <dbReference type="Proteomes" id="UP001497457"/>
    </source>
</evidence>
<gene>
    <name evidence="2" type="ORF">URODEC1_LOCUS30880</name>
</gene>
<dbReference type="AlphaFoldDB" id="A0ABC8Y8F3"/>
<dbReference type="PANTHER" id="PTHR33074">
    <property type="entry name" value="EXPRESSED PROTEIN-RELATED"/>
    <property type="match status" value="1"/>
</dbReference>
<keyword evidence="3" id="KW-1185">Reference proteome</keyword>
<dbReference type="InterPro" id="IPR011676">
    <property type="entry name" value="DUF1618"/>
</dbReference>
<feature type="domain" description="DUF1618" evidence="1">
    <location>
        <begin position="206"/>
        <end position="376"/>
    </location>
</feature>
<dbReference type="Proteomes" id="UP001497457">
    <property type="component" value="Chromosome 16b"/>
</dbReference>